<sequence length="47" mass="5406">MTGFLDHVENNLSEYAGVEFECIHNQELVKHLEKRGYIHGLHTVPSI</sequence>
<proteinExistence type="predicted"/>
<protein>
    <submittedName>
        <fullName evidence="1">Uncharacterized protein</fullName>
    </submittedName>
</protein>
<dbReference type="EMBL" id="CP097357">
    <property type="protein sequence ID" value="UYV29965.1"/>
    <property type="molecule type" value="Genomic_DNA"/>
</dbReference>
<gene>
    <name evidence="1" type="ORF">M5598_28685</name>
</gene>
<dbReference type="RefSeq" id="WP_264400256.1">
    <property type="nucleotide sequence ID" value="NZ_CP097357.1"/>
</dbReference>
<geneLocation type="plasmid" evidence="1 2">
    <name>pVP-16-VB00198-1</name>
</geneLocation>
<dbReference type="Proteomes" id="UP001163036">
    <property type="component" value="Plasmid pVP-16-VB00198-1"/>
</dbReference>
<dbReference type="AlphaFoldDB" id="A0AA46Z9R0"/>
<reference evidence="1" key="1">
    <citation type="submission" date="2022-05" db="EMBL/GenBank/DDBJ databases">
        <title>Megaplasmid of Vibrio parahaemolyticus.</title>
        <authorList>
            <person name="Strauch E."/>
            <person name="Borowiak M."/>
        </authorList>
    </citation>
    <scope>NUCLEOTIDE SEQUENCE</scope>
    <source>
        <strain evidence="1">16-VB00198</strain>
        <plasmid evidence="1">pVP-16-VB00198-1</plasmid>
    </source>
</reference>
<accession>A0AA46Z9R0</accession>
<evidence type="ECO:0000313" key="2">
    <source>
        <dbReference type="Proteomes" id="UP001163036"/>
    </source>
</evidence>
<evidence type="ECO:0000313" key="1">
    <source>
        <dbReference type="EMBL" id="UYV29965.1"/>
    </source>
</evidence>
<name>A0AA46Z9R0_VIBPH</name>
<organism evidence="1 2">
    <name type="scientific">Vibrio parahaemolyticus</name>
    <dbReference type="NCBI Taxonomy" id="670"/>
    <lineage>
        <taxon>Bacteria</taxon>
        <taxon>Pseudomonadati</taxon>
        <taxon>Pseudomonadota</taxon>
        <taxon>Gammaproteobacteria</taxon>
        <taxon>Vibrionales</taxon>
        <taxon>Vibrionaceae</taxon>
        <taxon>Vibrio</taxon>
    </lineage>
</organism>
<keyword evidence="1" id="KW-0614">Plasmid</keyword>